<feature type="compositionally biased region" description="Polar residues" evidence="3">
    <location>
        <begin position="206"/>
        <end position="221"/>
    </location>
</feature>
<accession>A0A401S2R4</accession>
<dbReference type="PANTHER" id="PTHR12842:SF4">
    <property type="entry name" value="PROTEIN NOXP20"/>
    <property type="match status" value="1"/>
</dbReference>
<organism evidence="4 5">
    <name type="scientific">Chiloscyllium punctatum</name>
    <name type="common">Brownbanded bambooshark</name>
    <name type="synonym">Hemiscyllium punctatum</name>
    <dbReference type="NCBI Taxonomy" id="137246"/>
    <lineage>
        <taxon>Eukaryota</taxon>
        <taxon>Metazoa</taxon>
        <taxon>Chordata</taxon>
        <taxon>Craniata</taxon>
        <taxon>Vertebrata</taxon>
        <taxon>Chondrichthyes</taxon>
        <taxon>Elasmobranchii</taxon>
        <taxon>Galeomorphii</taxon>
        <taxon>Galeoidea</taxon>
        <taxon>Orectolobiformes</taxon>
        <taxon>Hemiscylliidae</taxon>
        <taxon>Chiloscyllium</taxon>
    </lineage>
</organism>
<dbReference type="Pfam" id="PF05334">
    <property type="entry name" value="DUF719"/>
    <property type="match status" value="1"/>
</dbReference>
<evidence type="ECO:0000256" key="1">
    <source>
        <dbReference type="ARBA" id="ARBA00006903"/>
    </source>
</evidence>
<protein>
    <submittedName>
        <fullName evidence="4">Uncharacterized protein</fullName>
    </submittedName>
</protein>
<evidence type="ECO:0000313" key="5">
    <source>
        <dbReference type="Proteomes" id="UP000287033"/>
    </source>
</evidence>
<evidence type="ECO:0000256" key="3">
    <source>
        <dbReference type="SAM" id="MobiDB-lite"/>
    </source>
</evidence>
<dbReference type="OrthoDB" id="5597648at2759"/>
<gene>
    <name evidence="4" type="ORF">chiPu_0003064</name>
</gene>
<dbReference type="InterPro" id="IPR007998">
    <property type="entry name" value="DUF719"/>
</dbReference>
<reference evidence="4 5" key="1">
    <citation type="journal article" date="2018" name="Nat. Ecol. Evol.">
        <title>Shark genomes provide insights into elasmobranch evolution and the origin of vertebrates.</title>
        <authorList>
            <person name="Hara Y"/>
            <person name="Yamaguchi K"/>
            <person name="Onimaru K"/>
            <person name="Kadota M"/>
            <person name="Koyanagi M"/>
            <person name="Keeley SD"/>
            <person name="Tatsumi K"/>
            <person name="Tanaka K"/>
            <person name="Motone F"/>
            <person name="Kageyama Y"/>
            <person name="Nozu R"/>
            <person name="Adachi N"/>
            <person name="Nishimura O"/>
            <person name="Nakagawa R"/>
            <person name="Tanegashima C"/>
            <person name="Kiyatake I"/>
            <person name="Matsumoto R"/>
            <person name="Murakumo K"/>
            <person name="Nishida K"/>
            <person name="Terakita A"/>
            <person name="Kuratani S"/>
            <person name="Sato K"/>
            <person name="Hyodo S Kuraku.S."/>
        </authorList>
    </citation>
    <scope>NUCLEOTIDE SEQUENCE [LARGE SCALE GENOMIC DNA]</scope>
</reference>
<keyword evidence="2" id="KW-0597">Phosphoprotein</keyword>
<dbReference type="PANTHER" id="PTHR12842">
    <property type="entry name" value="FI01459P"/>
    <property type="match status" value="1"/>
</dbReference>
<evidence type="ECO:0000256" key="2">
    <source>
        <dbReference type="ARBA" id="ARBA00022553"/>
    </source>
</evidence>
<keyword evidence="5" id="KW-1185">Reference proteome</keyword>
<sequence>MSETEDGERSDITAAVANLSVEDEFSVPSGNDAEVPTIAVSSQVGDSLEPKSNPVPVGNKSSIQQEIVCHTEAEDEPKPSDPLEDHAANDSVLAEETINLSAECKEAVSLEPESIRFQALDEHVSTEENVVEESTSDKRKAWGSWGTWGKSLLSTATATVGHGLSTVMEKAEASLKIHSSQTSEESTLPKPNEVTKLSDAQEETDSVTVPPSSPTAGSRGMLSTISNVVQSTGKTVITGGLDALEFIGKKTMNVLAESDPGFKKTKILIHRTATLSQVQSVLMSLSGEELETLKKDLISIKEVFLLKELNTEEEHEDKQGDDNEFVYTLTELLFELHVAATPDKLNKARRKAYDWVKETNALLAEEDKELGSEKNNEKENEEEKLKYKASQKDKISVEDVVMLSIESLAEITARCIEQLHKVAELILHGQDVEKSALDQSKILTKLTVAMCTEVSTLSKKFASCLTRAGAKKKAEVLNPQINTILFEGCNSTTYIQGAFQLLLPILQICHLQSNTNKVDN</sequence>
<dbReference type="OMA" id="NESERKX"/>
<dbReference type="EMBL" id="BEZZ01000063">
    <property type="protein sequence ID" value="GCC24662.1"/>
    <property type="molecule type" value="Genomic_DNA"/>
</dbReference>
<proteinExistence type="inferred from homology"/>
<feature type="region of interest" description="Disordered" evidence="3">
    <location>
        <begin position="1"/>
        <end position="60"/>
    </location>
</feature>
<dbReference type="AlphaFoldDB" id="A0A401S2R4"/>
<comment type="caution">
    <text evidence="4">The sequence shown here is derived from an EMBL/GenBank/DDBJ whole genome shotgun (WGS) entry which is preliminary data.</text>
</comment>
<feature type="region of interest" description="Disordered" evidence="3">
    <location>
        <begin position="366"/>
        <end position="385"/>
    </location>
</feature>
<feature type="region of interest" description="Disordered" evidence="3">
    <location>
        <begin position="197"/>
        <end position="221"/>
    </location>
</feature>
<comment type="similarity">
    <text evidence="1">Belongs to the FAM114 family.</text>
</comment>
<name>A0A401S2R4_CHIPU</name>
<feature type="compositionally biased region" description="Basic and acidic residues" evidence="3">
    <location>
        <begin position="369"/>
        <end position="385"/>
    </location>
</feature>
<dbReference type="Proteomes" id="UP000287033">
    <property type="component" value="Unassembled WGS sequence"/>
</dbReference>
<evidence type="ECO:0000313" key="4">
    <source>
        <dbReference type="EMBL" id="GCC24662.1"/>
    </source>
</evidence>